<evidence type="ECO:0000313" key="2">
    <source>
        <dbReference type="Proteomes" id="UP000593566"/>
    </source>
</evidence>
<name>A0A8H6CDS2_9LECA</name>
<dbReference type="AlphaFoldDB" id="A0A8H6CDS2"/>
<keyword evidence="2" id="KW-1185">Reference proteome</keyword>
<protein>
    <submittedName>
        <fullName evidence="1">Uncharacterized protein</fullName>
    </submittedName>
</protein>
<dbReference type="RefSeq" id="XP_037151047.1">
    <property type="nucleotide sequence ID" value="XM_037292508.1"/>
</dbReference>
<proteinExistence type="predicted"/>
<gene>
    <name evidence="1" type="ORF">HO133_001578</name>
</gene>
<reference evidence="1 2" key="1">
    <citation type="journal article" date="2020" name="Genomics">
        <title>Complete, high-quality genomes from long-read metagenomic sequencing of two wolf lichen thalli reveals enigmatic genome architecture.</title>
        <authorList>
            <person name="McKenzie S.K."/>
            <person name="Walston R.F."/>
            <person name="Allen J.L."/>
        </authorList>
    </citation>
    <scope>NUCLEOTIDE SEQUENCE [LARGE SCALE GENOMIC DNA]</scope>
    <source>
        <strain evidence="1">WasteWater1</strain>
    </source>
</reference>
<accession>A0A8H6CDS2</accession>
<sequence length="277" mass="30681">MASSKLVVDYFSHLASQEFWKHAPVHTILPRDASGKPGSPYPAGQVPHVVSAINICRAMLTHRPVWKAFETLAVRYSQVRTHSWPKQGSSPLTVDQVTYIFLAKILTTFPIVFVDYGLENPDAKGFHTRRPWNGTFEPGYQQISINGKRTDHMSTAFGKASQTNNHHPFQAFLFMTANTLLHELGHVFVTYLTKGQSASPPQVNALTEGVQGGEGEAGLALESLIFGGTIAYFQEPVSGTPDDQCGTAFLKKPSGAWHRILPKTIHDVASMREYRFE</sequence>
<organism evidence="1 2">
    <name type="scientific">Letharia lupina</name>
    <dbReference type="NCBI Taxonomy" id="560253"/>
    <lineage>
        <taxon>Eukaryota</taxon>
        <taxon>Fungi</taxon>
        <taxon>Dikarya</taxon>
        <taxon>Ascomycota</taxon>
        <taxon>Pezizomycotina</taxon>
        <taxon>Lecanoromycetes</taxon>
        <taxon>OSLEUM clade</taxon>
        <taxon>Lecanoromycetidae</taxon>
        <taxon>Lecanorales</taxon>
        <taxon>Lecanorineae</taxon>
        <taxon>Parmeliaceae</taxon>
        <taxon>Letharia</taxon>
    </lineage>
</organism>
<dbReference type="EMBL" id="JACCJB010000013">
    <property type="protein sequence ID" value="KAF6221612.1"/>
    <property type="molecule type" value="Genomic_DNA"/>
</dbReference>
<comment type="caution">
    <text evidence="1">The sequence shown here is derived from an EMBL/GenBank/DDBJ whole genome shotgun (WGS) entry which is preliminary data.</text>
</comment>
<dbReference type="Proteomes" id="UP000593566">
    <property type="component" value="Unassembled WGS sequence"/>
</dbReference>
<dbReference type="GeneID" id="59329994"/>
<evidence type="ECO:0000313" key="1">
    <source>
        <dbReference type="EMBL" id="KAF6221612.1"/>
    </source>
</evidence>